<sequence>MDNDQQKNDKTKDISLDGTLPHQISAPDFKNSSRTIQKPFVNEFGVVIGDSLYESKESPLHNWNTETDPSVMAGDRWVHPTNDIGWNSIENRELLEDQEEPDRARFMHPTLDVSKGKD</sequence>
<feature type="compositionally biased region" description="Basic and acidic residues" evidence="1">
    <location>
        <begin position="96"/>
        <end position="105"/>
    </location>
</feature>
<proteinExistence type="predicted"/>
<organism evidence="2 3">
    <name type="scientific">Brevibacillus brevis</name>
    <name type="common">Bacillus brevis</name>
    <dbReference type="NCBI Taxonomy" id="1393"/>
    <lineage>
        <taxon>Bacteria</taxon>
        <taxon>Bacillati</taxon>
        <taxon>Bacillota</taxon>
        <taxon>Bacilli</taxon>
        <taxon>Bacillales</taxon>
        <taxon>Paenibacillaceae</taxon>
        <taxon>Brevibacillus</taxon>
    </lineage>
</organism>
<accession>A0A2Z4MD63</accession>
<evidence type="ECO:0000313" key="2">
    <source>
        <dbReference type="EMBL" id="AWX54420.1"/>
    </source>
</evidence>
<dbReference type="AlphaFoldDB" id="A0A2Z4MD63"/>
<dbReference type="InterPro" id="IPR024999">
    <property type="entry name" value="DUF3905"/>
</dbReference>
<feature type="compositionally biased region" description="Basic and acidic residues" evidence="1">
    <location>
        <begin position="1"/>
        <end position="15"/>
    </location>
</feature>
<evidence type="ECO:0000256" key="1">
    <source>
        <dbReference type="SAM" id="MobiDB-lite"/>
    </source>
</evidence>
<feature type="region of interest" description="Disordered" evidence="1">
    <location>
        <begin position="96"/>
        <end position="118"/>
    </location>
</feature>
<dbReference type="RefSeq" id="WP_048031302.1">
    <property type="nucleotide sequence ID" value="NZ_CP030117.1"/>
</dbReference>
<dbReference type="Proteomes" id="UP000036061">
    <property type="component" value="Chromosome"/>
</dbReference>
<dbReference type="Pfam" id="PF13045">
    <property type="entry name" value="DUF3905"/>
    <property type="match status" value="1"/>
</dbReference>
<gene>
    <name evidence="2" type="ORF">AB432_004930</name>
</gene>
<evidence type="ECO:0000313" key="3">
    <source>
        <dbReference type="Proteomes" id="UP000036061"/>
    </source>
</evidence>
<dbReference type="EMBL" id="CP030117">
    <property type="protein sequence ID" value="AWX54420.1"/>
    <property type="molecule type" value="Genomic_DNA"/>
</dbReference>
<name>A0A2Z4MD63_BREBE</name>
<protein>
    <submittedName>
        <fullName evidence="2">DUF3905 domain-containing protein</fullName>
    </submittedName>
</protein>
<reference evidence="2 3" key="1">
    <citation type="journal article" date="2015" name="Genome Announc.">
        <title>Draft Genome Sequence of Brevibacillus brevis DZQ7, a Plant Growth-Promoting Rhizobacterium with Broad-Spectrum Antimicrobial Activity.</title>
        <authorList>
            <person name="Hou Q."/>
            <person name="Wang C."/>
            <person name="Hou X."/>
            <person name="Xia Z."/>
            <person name="Ye J."/>
            <person name="Liu K."/>
            <person name="Liu H."/>
            <person name="Wang J."/>
            <person name="Guo H."/>
            <person name="Yu X."/>
            <person name="Yang Y."/>
            <person name="Du B."/>
            <person name="Ding Y."/>
        </authorList>
    </citation>
    <scope>NUCLEOTIDE SEQUENCE [LARGE SCALE GENOMIC DNA]</scope>
    <source>
        <strain evidence="2 3">DZQ7</strain>
    </source>
</reference>
<feature type="region of interest" description="Disordered" evidence="1">
    <location>
        <begin position="1"/>
        <end position="30"/>
    </location>
</feature>